<evidence type="ECO:0000256" key="2">
    <source>
        <dbReference type="ARBA" id="ARBA00022448"/>
    </source>
</evidence>
<dbReference type="Gene3D" id="3.40.50.300">
    <property type="entry name" value="P-loop containing nucleotide triphosphate hydrolases"/>
    <property type="match status" value="2"/>
</dbReference>
<evidence type="ECO:0000259" key="3">
    <source>
        <dbReference type="PROSITE" id="PS50893"/>
    </source>
</evidence>
<proteinExistence type="inferred from homology"/>
<dbReference type="InterPro" id="IPR003439">
    <property type="entry name" value="ABC_transporter-like_ATP-bd"/>
</dbReference>
<dbReference type="FunCoup" id="A0A409VH50">
    <property type="interactions" value="67"/>
</dbReference>
<comment type="caution">
    <text evidence="4">The sequence shown here is derived from an EMBL/GenBank/DDBJ whole genome shotgun (WGS) entry which is preliminary data.</text>
</comment>
<dbReference type="OrthoDB" id="10255969at2759"/>
<dbReference type="EMBL" id="NHTK01006063">
    <property type="protein sequence ID" value="PPQ65555.1"/>
    <property type="molecule type" value="Genomic_DNA"/>
</dbReference>
<name>A0A409VH50_9AGAR</name>
<sequence>MSKLNSISILRPRFSRGLLTGTSRQIVHIPEHSDIFAFGAASNVKEPLVRDISWDVNEGEAWAIVSGAGGGGKSAIFRTLLGYTRIAPPSAESQANWAETGGLYPYLSSLGGDPYTRVSHVSFRQHSGGESGAFFDYTTRYGAMREEEDRVTLRDTLPHVEAARQSLFDALVERMNLTNLLHLPIITLSNGQTRRSRIVKAILDQPELLLLDEPLTGLDPPSRKSLLDILQALHSKSCPRIIIGLRHGEEVPSWITHILEVAGGHAKIQSPSFMPVHTITPPKNTGSASKTGPSLQRHKLLIDLKNVNVSYGDRKILQNINWEIRAGDRWHLQGANGSGKTTLLALITGDHPQSYIQKHLQLPTITSPQDSSFDRHRPSFSLQHRKRIPSAHLRTLIGVVSPEMYDAFPRRHPGMSVWEAVGTGFDGGFVPRTKGASPAQLKVGGIGHVDVSDEELGTGMSTHDIEQRREAVKQWRVQRCWEVLECLGPAAWSSSASTSHDSTLTREFAQSAFASLSPGEQRLVLLMRALVGQPPIVLLDEAWSGMDDAMILAAQRYLRGERADGKSAVGSDQAVIAISHWEDEVPWTAEEVKVLKL</sequence>
<gene>
    <name evidence="4" type="ORF">CVT24_010818</name>
</gene>
<dbReference type="Proteomes" id="UP000284842">
    <property type="component" value="Unassembled WGS sequence"/>
</dbReference>
<dbReference type="GO" id="GO:0005524">
    <property type="term" value="F:ATP binding"/>
    <property type="evidence" value="ECO:0007669"/>
    <property type="project" value="InterPro"/>
</dbReference>
<dbReference type="InParanoid" id="A0A409VH50"/>
<accession>A0A409VH50</accession>
<organism evidence="4 5">
    <name type="scientific">Panaeolus cyanescens</name>
    <dbReference type="NCBI Taxonomy" id="181874"/>
    <lineage>
        <taxon>Eukaryota</taxon>
        <taxon>Fungi</taxon>
        <taxon>Dikarya</taxon>
        <taxon>Basidiomycota</taxon>
        <taxon>Agaricomycotina</taxon>
        <taxon>Agaricomycetes</taxon>
        <taxon>Agaricomycetidae</taxon>
        <taxon>Agaricales</taxon>
        <taxon>Agaricineae</taxon>
        <taxon>Galeropsidaceae</taxon>
        <taxon>Panaeolus</taxon>
    </lineage>
</organism>
<dbReference type="InterPro" id="IPR027417">
    <property type="entry name" value="P-loop_NTPase"/>
</dbReference>
<feature type="domain" description="ABC transporter" evidence="3">
    <location>
        <begin position="302"/>
        <end position="597"/>
    </location>
</feature>
<dbReference type="PROSITE" id="PS50893">
    <property type="entry name" value="ABC_TRANSPORTER_2"/>
    <property type="match status" value="2"/>
</dbReference>
<dbReference type="SUPFAM" id="SSF52540">
    <property type="entry name" value="P-loop containing nucleoside triphosphate hydrolases"/>
    <property type="match status" value="2"/>
</dbReference>
<dbReference type="PANTHER" id="PTHR43117">
    <property type="entry name" value="OSMOPROTECTANT IMPORT ATP-BINDING PROTEIN OSMV"/>
    <property type="match status" value="1"/>
</dbReference>
<dbReference type="Pfam" id="PF00005">
    <property type="entry name" value="ABC_tran"/>
    <property type="match status" value="2"/>
</dbReference>
<evidence type="ECO:0000256" key="1">
    <source>
        <dbReference type="ARBA" id="ARBA00005417"/>
    </source>
</evidence>
<feature type="domain" description="ABC transporter" evidence="3">
    <location>
        <begin position="30"/>
        <end position="288"/>
    </location>
</feature>
<protein>
    <recommendedName>
        <fullName evidence="3">ABC transporter domain-containing protein</fullName>
    </recommendedName>
</protein>
<reference evidence="4 5" key="1">
    <citation type="journal article" date="2018" name="Evol. Lett.">
        <title>Horizontal gene cluster transfer increased hallucinogenic mushroom diversity.</title>
        <authorList>
            <person name="Reynolds H.T."/>
            <person name="Vijayakumar V."/>
            <person name="Gluck-Thaler E."/>
            <person name="Korotkin H.B."/>
            <person name="Matheny P.B."/>
            <person name="Slot J.C."/>
        </authorList>
    </citation>
    <scope>NUCLEOTIDE SEQUENCE [LARGE SCALE GENOMIC DNA]</scope>
    <source>
        <strain evidence="4 5">2629</strain>
    </source>
</reference>
<comment type="similarity">
    <text evidence="1">Belongs to the ABC transporter superfamily.</text>
</comment>
<keyword evidence="5" id="KW-1185">Reference proteome</keyword>
<dbReference type="AlphaFoldDB" id="A0A409VH50"/>
<dbReference type="PANTHER" id="PTHR43117:SF4">
    <property type="entry name" value="OSMOPROTECTANT IMPORT ATP-BINDING PROTEIN OSMV"/>
    <property type="match status" value="1"/>
</dbReference>
<evidence type="ECO:0000313" key="5">
    <source>
        <dbReference type="Proteomes" id="UP000284842"/>
    </source>
</evidence>
<evidence type="ECO:0000313" key="4">
    <source>
        <dbReference type="EMBL" id="PPQ65555.1"/>
    </source>
</evidence>
<keyword evidence="2" id="KW-0813">Transport</keyword>
<dbReference type="GO" id="GO:0016887">
    <property type="term" value="F:ATP hydrolysis activity"/>
    <property type="evidence" value="ECO:0007669"/>
    <property type="project" value="InterPro"/>
</dbReference>
<dbReference type="STRING" id="181874.A0A409VH50"/>